<evidence type="ECO:0008006" key="3">
    <source>
        <dbReference type="Google" id="ProtNLM"/>
    </source>
</evidence>
<protein>
    <recommendedName>
        <fullName evidence="3">DUF659 domain-containing protein</fullName>
    </recommendedName>
</protein>
<dbReference type="Proteomes" id="UP000234323">
    <property type="component" value="Unassembled WGS sequence"/>
</dbReference>
<evidence type="ECO:0000313" key="1">
    <source>
        <dbReference type="EMBL" id="PKY38557.1"/>
    </source>
</evidence>
<sequence length="72" mass="8368">MKAHLANECLQCPEEISRYFINEQLASDKFAAIVIDNALNCRIAKQNIQQTYPHIWNVRCASHAIIRKLKDR</sequence>
<comment type="caution">
    <text evidence="1">The sequence shown here is derived from an EMBL/GenBank/DDBJ whole genome shotgun (WGS) entry which is preliminary data.</text>
</comment>
<keyword evidence="2" id="KW-1185">Reference proteome</keyword>
<accession>A0A2I1FVZ6</accession>
<name>A0A2I1FVZ6_9GLOM</name>
<reference evidence="1 2" key="1">
    <citation type="submission" date="2015-10" db="EMBL/GenBank/DDBJ databases">
        <title>Genome analyses suggest a sexual origin of heterokaryosis in a supposedly ancient asexual fungus.</title>
        <authorList>
            <person name="Ropars J."/>
            <person name="Sedzielewska K."/>
            <person name="Noel J."/>
            <person name="Charron P."/>
            <person name="Farinelli L."/>
            <person name="Marton T."/>
            <person name="Kruger M."/>
            <person name="Pelin A."/>
            <person name="Brachmann A."/>
            <person name="Corradi N."/>
        </authorList>
    </citation>
    <scope>NUCLEOTIDE SEQUENCE [LARGE SCALE GENOMIC DNA]</scope>
    <source>
        <strain evidence="1 2">A4</strain>
    </source>
</reference>
<dbReference type="EMBL" id="LLXI01000031">
    <property type="protein sequence ID" value="PKY38557.1"/>
    <property type="molecule type" value="Genomic_DNA"/>
</dbReference>
<dbReference type="AlphaFoldDB" id="A0A2I1FVZ6"/>
<organism evidence="1 2">
    <name type="scientific">Rhizophagus irregularis</name>
    <dbReference type="NCBI Taxonomy" id="588596"/>
    <lineage>
        <taxon>Eukaryota</taxon>
        <taxon>Fungi</taxon>
        <taxon>Fungi incertae sedis</taxon>
        <taxon>Mucoromycota</taxon>
        <taxon>Glomeromycotina</taxon>
        <taxon>Glomeromycetes</taxon>
        <taxon>Glomerales</taxon>
        <taxon>Glomeraceae</taxon>
        <taxon>Rhizophagus</taxon>
    </lineage>
</organism>
<evidence type="ECO:0000313" key="2">
    <source>
        <dbReference type="Proteomes" id="UP000234323"/>
    </source>
</evidence>
<gene>
    <name evidence="1" type="ORF">RhiirA4_451566</name>
</gene>
<proteinExistence type="predicted"/>